<evidence type="ECO:0000313" key="2">
    <source>
        <dbReference type="Proteomes" id="UP001470230"/>
    </source>
</evidence>
<reference evidence="1 2" key="1">
    <citation type="submission" date="2024-04" db="EMBL/GenBank/DDBJ databases">
        <title>Tritrichomonas musculus Genome.</title>
        <authorList>
            <person name="Alves-Ferreira E."/>
            <person name="Grigg M."/>
            <person name="Lorenzi H."/>
            <person name="Galac M."/>
        </authorList>
    </citation>
    <scope>NUCLEOTIDE SEQUENCE [LARGE SCALE GENOMIC DNA]</scope>
    <source>
        <strain evidence="1 2">EAF2021</strain>
    </source>
</reference>
<protein>
    <recommendedName>
        <fullName evidence="3">Eukaryotic translation initiation factor 2A</fullName>
    </recommendedName>
</protein>
<organism evidence="1 2">
    <name type="scientific">Tritrichomonas musculus</name>
    <dbReference type="NCBI Taxonomy" id="1915356"/>
    <lineage>
        <taxon>Eukaryota</taxon>
        <taxon>Metamonada</taxon>
        <taxon>Parabasalia</taxon>
        <taxon>Tritrichomonadida</taxon>
        <taxon>Tritrichomonadidae</taxon>
        <taxon>Tritrichomonas</taxon>
    </lineage>
</organism>
<proteinExistence type="predicted"/>
<gene>
    <name evidence="1" type="ORF">M9Y10_002804</name>
</gene>
<evidence type="ECO:0000313" key="1">
    <source>
        <dbReference type="EMBL" id="KAK8900477.1"/>
    </source>
</evidence>
<dbReference type="InterPro" id="IPR036322">
    <property type="entry name" value="WD40_repeat_dom_sf"/>
</dbReference>
<dbReference type="SUPFAM" id="SSF50978">
    <property type="entry name" value="WD40 repeat-like"/>
    <property type="match status" value="1"/>
</dbReference>
<dbReference type="EMBL" id="JAPFFF010000001">
    <property type="protein sequence ID" value="KAK8900477.1"/>
    <property type="molecule type" value="Genomic_DNA"/>
</dbReference>
<dbReference type="Proteomes" id="UP001470230">
    <property type="component" value="Unassembled WGS sequence"/>
</dbReference>
<accession>A0ABR2LB84</accession>
<keyword evidence="2" id="KW-1185">Reference proteome</keyword>
<sequence>MSVLKASQDAKRAIKYNRRDNKGNFTVFDIENSDDIKQIFSTEDNPQITINSEIIDCSFLPSEFGFVIAFGYEDGTVKFIKENPDKSYTPISSKIGGSENDNGPSFELQAPKFVKNLRISYFPPELNIGYISEDMICIFFVDFQISSITLIPIRRYSAPNTIWFNFTNKYSIWRCTTRYSERKGKQELTFENYNLNSFVPANTISDLPSFLDIASEKDFIDASISPVQFKGEDKIAVLKSDGENNILACIIFNSKNIIQIKTEAGIKDPVSIEWSPFGTRIAVFSADQTPTIFIESSATSDTNSWKPMQVKL</sequence>
<comment type="caution">
    <text evidence="1">The sequence shown here is derived from an EMBL/GenBank/DDBJ whole genome shotgun (WGS) entry which is preliminary data.</text>
</comment>
<name>A0ABR2LB84_9EUKA</name>
<evidence type="ECO:0008006" key="3">
    <source>
        <dbReference type="Google" id="ProtNLM"/>
    </source>
</evidence>